<dbReference type="Proteomes" id="UP001239795">
    <property type="component" value="Unassembled WGS sequence"/>
</dbReference>
<accession>A0AAI9UB90</accession>
<evidence type="ECO:0000313" key="1">
    <source>
        <dbReference type="EMBL" id="KAK1455172.1"/>
    </source>
</evidence>
<dbReference type="EMBL" id="MLGG01000024">
    <property type="protein sequence ID" value="KAK1455172.1"/>
    <property type="molecule type" value="Genomic_DNA"/>
</dbReference>
<proteinExistence type="predicted"/>
<evidence type="ECO:0000313" key="2">
    <source>
        <dbReference type="Proteomes" id="UP001239795"/>
    </source>
</evidence>
<protein>
    <submittedName>
        <fullName evidence="1">Uncharacterized protein</fullName>
    </submittedName>
</protein>
<comment type="caution">
    <text evidence="1">The sequence shown here is derived from an EMBL/GenBank/DDBJ whole genome shotgun (WGS) entry which is preliminary data.</text>
</comment>
<dbReference type="AlphaFoldDB" id="A0AAI9UB90"/>
<name>A0AAI9UB90_9PEZI</name>
<gene>
    <name evidence="1" type="ORF">CMEL01_03932</name>
</gene>
<organism evidence="1 2">
    <name type="scientific">Colletotrichum melonis</name>
    <dbReference type="NCBI Taxonomy" id="1209925"/>
    <lineage>
        <taxon>Eukaryota</taxon>
        <taxon>Fungi</taxon>
        <taxon>Dikarya</taxon>
        <taxon>Ascomycota</taxon>
        <taxon>Pezizomycotina</taxon>
        <taxon>Sordariomycetes</taxon>
        <taxon>Hypocreomycetidae</taxon>
        <taxon>Glomerellales</taxon>
        <taxon>Glomerellaceae</taxon>
        <taxon>Colletotrichum</taxon>
        <taxon>Colletotrichum acutatum species complex</taxon>
    </lineage>
</organism>
<reference evidence="1 2" key="1">
    <citation type="submission" date="2016-10" db="EMBL/GenBank/DDBJ databases">
        <title>The genome sequence of Colletotrichum fioriniae PJ7.</title>
        <authorList>
            <person name="Baroncelli R."/>
        </authorList>
    </citation>
    <scope>NUCLEOTIDE SEQUENCE [LARGE SCALE GENOMIC DNA]</scope>
    <source>
        <strain evidence="1">Col 31</strain>
    </source>
</reference>
<sequence length="48" mass="5762">MARANLQQLQTSLCFPPLAPIHPIHHFGRVHRTRPERTRSWLRNARHR</sequence>
<keyword evidence="2" id="KW-1185">Reference proteome</keyword>